<dbReference type="PRINTS" id="PR00050">
    <property type="entry name" value="COLDSHOCK"/>
</dbReference>
<dbReference type="SMART" id="SM00357">
    <property type="entry name" value="CSP"/>
    <property type="match status" value="2"/>
</dbReference>
<reference evidence="3" key="1">
    <citation type="submission" date="2021-04" db="EMBL/GenBank/DDBJ databases">
        <authorList>
            <person name="Zhang D.-C."/>
        </authorList>
    </citation>
    <scope>NUCLEOTIDE SEQUENCE</scope>
    <source>
        <strain evidence="3">CGMCC 1.15697</strain>
    </source>
</reference>
<name>A0A8J7UZJ5_9PROT</name>
<dbReference type="InterPro" id="IPR002059">
    <property type="entry name" value="CSP_DNA-bd"/>
</dbReference>
<gene>
    <name evidence="3" type="ORF">KAJ83_01930</name>
</gene>
<evidence type="ECO:0000313" key="3">
    <source>
        <dbReference type="EMBL" id="MBP5855751.1"/>
    </source>
</evidence>
<dbReference type="GO" id="GO:0003676">
    <property type="term" value="F:nucleic acid binding"/>
    <property type="evidence" value="ECO:0007669"/>
    <property type="project" value="InterPro"/>
</dbReference>
<feature type="domain" description="CSD" evidence="2">
    <location>
        <begin position="126"/>
        <end position="191"/>
    </location>
</feature>
<accession>A0A8J7UZJ5</accession>
<evidence type="ECO:0000259" key="2">
    <source>
        <dbReference type="PROSITE" id="PS51857"/>
    </source>
</evidence>
<dbReference type="InterPro" id="IPR050181">
    <property type="entry name" value="Cold_shock_domain"/>
</dbReference>
<dbReference type="SUPFAM" id="SSF50249">
    <property type="entry name" value="Nucleic acid-binding proteins"/>
    <property type="match status" value="2"/>
</dbReference>
<feature type="region of interest" description="Disordered" evidence="1">
    <location>
        <begin position="88"/>
        <end position="127"/>
    </location>
</feature>
<comment type="caution">
    <text evidence="3">The sequence shown here is derived from an EMBL/GenBank/DDBJ whole genome shotgun (WGS) entry which is preliminary data.</text>
</comment>
<dbReference type="EMBL" id="JAGMWN010000001">
    <property type="protein sequence ID" value="MBP5855751.1"/>
    <property type="molecule type" value="Genomic_DNA"/>
</dbReference>
<dbReference type="Gene3D" id="2.40.50.140">
    <property type="entry name" value="Nucleic acid-binding proteins"/>
    <property type="match status" value="2"/>
</dbReference>
<dbReference type="AlphaFoldDB" id="A0A8J7UZJ5"/>
<protein>
    <submittedName>
        <fullName evidence="3">CspA family cold shock protein</fullName>
    </submittedName>
</protein>
<keyword evidence="4" id="KW-1185">Reference proteome</keyword>
<dbReference type="CDD" id="cd04458">
    <property type="entry name" value="CSP_CDS"/>
    <property type="match status" value="2"/>
</dbReference>
<evidence type="ECO:0000313" key="4">
    <source>
        <dbReference type="Proteomes" id="UP000672602"/>
    </source>
</evidence>
<feature type="compositionally biased region" description="Gly residues" evidence="1">
    <location>
        <begin position="88"/>
        <end position="115"/>
    </location>
</feature>
<evidence type="ECO:0000256" key="1">
    <source>
        <dbReference type="SAM" id="MobiDB-lite"/>
    </source>
</evidence>
<feature type="domain" description="CSD" evidence="2">
    <location>
        <begin position="13"/>
        <end position="78"/>
    </location>
</feature>
<organism evidence="3 4">
    <name type="scientific">Marivibrio halodurans</name>
    <dbReference type="NCBI Taxonomy" id="2039722"/>
    <lineage>
        <taxon>Bacteria</taxon>
        <taxon>Pseudomonadati</taxon>
        <taxon>Pseudomonadota</taxon>
        <taxon>Alphaproteobacteria</taxon>
        <taxon>Rhodospirillales</taxon>
        <taxon>Rhodospirillaceae</taxon>
        <taxon>Marivibrio</taxon>
    </lineage>
</organism>
<dbReference type="InterPro" id="IPR011129">
    <property type="entry name" value="CSD"/>
</dbReference>
<dbReference type="InterPro" id="IPR012340">
    <property type="entry name" value="NA-bd_OB-fold"/>
</dbReference>
<dbReference type="PROSITE" id="PS51857">
    <property type="entry name" value="CSD_2"/>
    <property type="match status" value="2"/>
</dbReference>
<dbReference type="PANTHER" id="PTHR11544">
    <property type="entry name" value="COLD SHOCK DOMAIN CONTAINING PROTEINS"/>
    <property type="match status" value="1"/>
</dbReference>
<dbReference type="Proteomes" id="UP000672602">
    <property type="component" value="Unassembled WGS sequence"/>
</dbReference>
<dbReference type="Pfam" id="PF00313">
    <property type="entry name" value="CSD"/>
    <property type="match status" value="2"/>
</dbReference>
<proteinExistence type="predicted"/>
<sequence>MNRNLPPAVVHERVSARVKWYNPTKGFGFVKTETGDPDAFMHASVLPQEVTQDLPTGATVTCDLAQGQKGLMVSTVYDVDLSTADPSFGGGGGGAGGGRPPGGGGFGGGGFGGGPRRPPPGPVSDPFEGTVKFFNTAKGFGFIVPDNGGPDVFVSIRTLERCGVPTIDSDQRVRITTRPGDKGPMAESVEVL</sequence>
<dbReference type="GO" id="GO:0005829">
    <property type="term" value="C:cytosol"/>
    <property type="evidence" value="ECO:0007669"/>
    <property type="project" value="UniProtKB-ARBA"/>
</dbReference>
<dbReference type="RefSeq" id="WP_210680325.1">
    <property type="nucleotide sequence ID" value="NZ_JAGMWN010000001.1"/>
</dbReference>